<keyword evidence="6" id="KW-1185">Reference proteome</keyword>
<sequence length="318" mass="34209">MNRPAPVRLHFATTDPEVGNEALQQVYARARMGRVADPAAFRYRQDVHGDADLSLGRMHFHGTVAGHLLQQQAYSVIAPTAGSLRWEINDRPGTSPTPFLLQPGQHYYGESEGLSVNSANLGADALGQIARTVYGDERLTLGFGAPHPVSAQMADYWQATYRFVHDTLTDPATAGIALLRADVLRRLAVATLEAFPLTGDAPARRETVAARQGAYTAAVEFIHAAVSLPITLEDVARHAGVSTIELVRVFRAHAGITPGAYLRGVRMAAAHQDLVAADPTAGDTVGAIAARWGFPHPGDFARRHRAAYGVPPSHTLRH</sequence>
<dbReference type="GO" id="GO:0003700">
    <property type="term" value="F:DNA-binding transcription factor activity"/>
    <property type="evidence" value="ECO:0007669"/>
    <property type="project" value="InterPro"/>
</dbReference>
<organism evidence="5 6">
    <name type="scientific">Kocuria dechangensis</name>
    <dbReference type="NCBI Taxonomy" id="1176249"/>
    <lineage>
        <taxon>Bacteria</taxon>
        <taxon>Bacillati</taxon>
        <taxon>Actinomycetota</taxon>
        <taxon>Actinomycetes</taxon>
        <taxon>Micrococcales</taxon>
        <taxon>Micrococcaceae</taxon>
        <taxon>Kocuria</taxon>
    </lineage>
</organism>
<reference evidence="5" key="1">
    <citation type="journal article" date="2014" name="Int. J. Syst. Evol. Microbiol.">
        <title>Complete genome sequence of Corynebacterium casei LMG S-19264T (=DSM 44701T), isolated from a smear-ripened cheese.</title>
        <authorList>
            <consortium name="US DOE Joint Genome Institute (JGI-PGF)"/>
            <person name="Walter F."/>
            <person name="Albersmeier A."/>
            <person name="Kalinowski J."/>
            <person name="Ruckert C."/>
        </authorList>
    </citation>
    <scope>NUCLEOTIDE SEQUENCE</scope>
    <source>
        <strain evidence="5">CGMCC 1.12187</strain>
    </source>
</reference>
<evidence type="ECO:0000256" key="1">
    <source>
        <dbReference type="ARBA" id="ARBA00023015"/>
    </source>
</evidence>
<keyword evidence="1" id="KW-0805">Transcription regulation</keyword>
<keyword evidence="2" id="KW-0238">DNA-binding</keyword>
<dbReference type="PANTHER" id="PTHR46796">
    <property type="entry name" value="HTH-TYPE TRANSCRIPTIONAL ACTIVATOR RHAS-RELATED"/>
    <property type="match status" value="1"/>
</dbReference>
<dbReference type="Gene3D" id="1.10.10.60">
    <property type="entry name" value="Homeodomain-like"/>
    <property type="match status" value="1"/>
</dbReference>
<name>A0A917H4P2_9MICC</name>
<evidence type="ECO:0000259" key="4">
    <source>
        <dbReference type="PROSITE" id="PS01124"/>
    </source>
</evidence>
<accession>A0A917H4P2</accession>
<keyword evidence="3" id="KW-0804">Transcription</keyword>
<dbReference type="SMART" id="SM00342">
    <property type="entry name" value="HTH_ARAC"/>
    <property type="match status" value="1"/>
</dbReference>
<dbReference type="EMBL" id="BMEQ01000027">
    <property type="protein sequence ID" value="GGG67547.1"/>
    <property type="molecule type" value="Genomic_DNA"/>
</dbReference>
<dbReference type="PANTHER" id="PTHR46796:SF12">
    <property type="entry name" value="HTH-TYPE DNA-BINDING TRANSCRIPTIONAL ACTIVATOR EUTR"/>
    <property type="match status" value="1"/>
</dbReference>
<proteinExistence type="predicted"/>
<dbReference type="RefSeq" id="WP_188539523.1">
    <property type="nucleotide sequence ID" value="NZ_BMEQ01000027.1"/>
</dbReference>
<dbReference type="Pfam" id="PF12833">
    <property type="entry name" value="HTH_18"/>
    <property type="match status" value="1"/>
</dbReference>
<dbReference type="Proteomes" id="UP000638848">
    <property type="component" value="Unassembled WGS sequence"/>
</dbReference>
<evidence type="ECO:0000256" key="3">
    <source>
        <dbReference type="ARBA" id="ARBA00023163"/>
    </source>
</evidence>
<dbReference type="InterPro" id="IPR009057">
    <property type="entry name" value="Homeodomain-like_sf"/>
</dbReference>
<reference evidence="5" key="2">
    <citation type="submission" date="2020-09" db="EMBL/GenBank/DDBJ databases">
        <authorList>
            <person name="Sun Q."/>
            <person name="Zhou Y."/>
        </authorList>
    </citation>
    <scope>NUCLEOTIDE SEQUENCE</scope>
    <source>
        <strain evidence="5">CGMCC 1.12187</strain>
    </source>
</reference>
<dbReference type="GO" id="GO:0043565">
    <property type="term" value="F:sequence-specific DNA binding"/>
    <property type="evidence" value="ECO:0007669"/>
    <property type="project" value="InterPro"/>
</dbReference>
<evidence type="ECO:0000313" key="6">
    <source>
        <dbReference type="Proteomes" id="UP000638848"/>
    </source>
</evidence>
<dbReference type="AlphaFoldDB" id="A0A917H4P2"/>
<dbReference type="PROSITE" id="PS01124">
    <property type="entry name" value="HTH_ARAC_FAMILY_2"/>
    <property type="match status" value="1"/>
</dbReference>
<dbReference type="SUPFAM" id="SSF46689">
    <property type="entry name" value="Homeodomain-like"/>
    <property type="match status" value="1"/>
</dbReference>
<dbReference type="InterPro" id="IPR050204">
    <property type="entry name" value="AraC_XylS_family_regulators"/>
</dbReference>
<comment type="caution">
    <text evidence="5">The sequence shown here is derived from an EMBL/GenBank/DDBJ whole genome shotgun (WGS) entry which is preliminary data.</text>
</comment>
<gene>
    <name evidence="5" type="ORF">GCM10011374_34820</name>
</gene>
<evidence type="ECO:0000256" key="2">
    <source>
        <dbReference type="ARBA" id="ARBA00023125"/>
    </source>
</evidence>
<protein>
    <recommendedName>
        <fullName evidence="4">HTH araC/xylS-type domain-containing protein</fullName>
    </recommendedName>
</protein>
<dbReference type="InterPro" id="IPR018060">
    <property type="entry name" value="HTH_AraC"/>
</dbReference>
<evidence type="ECO:0000313" key="5">
    <source>
        <dbReference type="EMBL" id="GGG67547.1"/>
    </source>
</evidence>
<feature type="domain" description="HTH araC/xylS-type" evidence="4">
    <location>
        <begin position="216"/>
        <end position="318"/>
    </location>
</feature>